<sequence length="4721" mass="467569">MATAQVLNIQGQAWARSEDGSMRELKAGDQVLPGEVVVTAEGATVTLVFEDGAQQVIPPAFEALVSEDSFTSEPAFDPDNILDADSPDAVLAMLEGEGDLLETLEATAAGSDGGGGGEGSSFVRLMRIADENSSANSYEYANVSSEPVLLNEANGGGAIDDAEITVAASIEAGSNLLTLSGTTSNLPAGATISLTITDQFGNSITVNATIDGSGNYLVSGIDVSGLSDGALQIVASSFDFAGNSVQASTSALLDAVDSSIAVSAAIDGDGASLTITGTTADVATGSTVTLTITDQNGNSITAQATVNADGTFSVSGVDVSGLTDGPLTIEAVATDNNGSEITADTSVVLDAVESGLSVGVIVDNDAATVDISGSSTDVPAGSTVVITITDQNGNTITAEATVDADGNFSVEGVDISGLTDGPLTIDAVATDNNGNEISADTSAVLDAVESALTVAATVDNDAATLDINGTSVDVAAGSTVAIIITDQNGVTVTAEATVQADGTFSIEGLDISGLTDGELSIDVVATDNNGNEITADTSAVLDAVESALTVAATVDNDAATLDISGTSTDVAPGSTVAITITDQNGNTVTAQATVNTDGTFSIEGLDISGLTDGEFTIDVVAIDNNGNEIAADISAVLDAVESALTVAATVDNDAATLDISGTSTDVAAGSTVAIIITDQNGTTVTAQATVNADGTFSIEGVDVSGLTDGPLNIDAVATDNNGNEIEADTSAVLDAVESALSVSATVDNDAATLDISGTSVDVAAGETVAITITDQNGISVTAEATVNADGTFSVEGVDVSELTDGPLIIEAVATDNNGNDITADTSAGLDAVESALTVAATVDNDAATLDISGTSTDVAPGSTVAITITDQNGISVTAEATVNADGTFSVEGVDVSGLTDGPLTIDAVATDNNGNEINADTSAVLDAVESAITVAATVDNDAATLDISGTSTDVAAGSTVAITITDQNGVTVTAEATVNADGTFSVEGVDVSGLTDGPLTIDAVATDNNGNEITADTSAILDAVESALTVAASVDNDAATLDISGTSTDVAAGSTVAITITDQNGNTVTAQATVNTDGTFSIEGLDISGLTDGELTIDVVATDNNGNDITADTSAVLDAVESALTVAVTVDNDAATIDISGTSVDVAAGETVAITITDQNGTTVTAEATVNADGTFSVEGVDVSGLTDGPLTIEAVATDNNGNEIEADTSAVLDAVESALTVAATVDNDTATLDISGTSTDVAAGSTVAIIITDQNGVTVTAQATVQEDGTFSVEGVDVSGLTDGPLTIDAVATDNNGNELTAETSAVLDAVESALTVAATVDNDAATLDISGTSVDVAAGSTVAISITDQNGNTVTAEATVNADGTFSVVDVDASGLTDGPLTIDAVATDNNGNEITADTSAVLDAVESALTVAVTVDNDAATLDISGTSVDIAAGETVAITITDQNGATVTAEATVQEDGTFTIEGVDVSGLTDGPLTIDAVATDNNGNDITADTSAVLDAVESALTVAATVDNDAATLDISGTSTDVAAGSTVAITITDQNGAIITAEATVQEDGTFTIEGVDVSGLTDGPLTIDAVATDNNGNEIEADTSAVLDAVESALTVAASVDNDAATIDISGTSVDVAAGSTVAITITDQNGVTVTAQATVQEDGTFTIEGVDVSGLTDGPLTIDAVATDNNGNEITADTSAVLDAVESALTVAATVDNDAATMDISGTSVDVAAGETVAITITDQNGNTVTAEATVNADGTFSVEGVDVSGLTDGPLTIDAVATDNNGNDITADTSAVLDAVESALTVAVTVDNDAATLDISGTSTDVAAGSTVAITITDQNGVTVTAEATVNADGTFSVEGVDVSGLTDGPLTIDAIATDNNGNDITADTSAVLDAVESALTVAATVDNDAATLDINGTSTDVAPGSTVAITITDQNGISVTAEATVNADGTFSVEGVDVSGLTDGPLTIDAVATDNNGNEIEADTSAVLDAVESALTVAATVDNDAATLDISGTSADVAPGSTVAITITDQNGISVTAEATVNADGIFSVEGVDVSGLTDGPLTIEAVATDNNGNDITADTSAVLDAVESALTVAVTVDNDAATLDISGTSVDVAAGETVAITITDQNGATVTAEATVQEDGTFTIEGVDVSGLIDGPLTIDAVATDNNGNEVIADTSAVLDAVESALSVSATVDNDAATLDISGTSTDVAAGETVAITITDQNGVTVTAQATVQADGTFSIEGVDVSVLTDGPLTIDAVATDNNGNEIAADTSAVLDAVESALTVAASVDNDAATLDISGTSVDVAAGETVTITITDQNGVTVTAQATVQEDGTFTIEGVDVSGLIDGPLTIDAVATDNNGNEVIADTSAVLDAVESALSVSATVDDDAATLDVSGTSTDVAAGTTVEITITDQNGATVTAQATVQEDGTFSVEGVDVSGLTDGLLTIDAVATDNNGNEITADTSAVLDAVESALTVAATVDNDAATLDISGTSVDVAAGETVAITITDQNGNTVTAEATVNADGTFSVEGVDVSGLTDGPLTIDAVATDNNGNEIEADTSAVLDAVESALTVAATVDNDAATIDISGTSVDVAAGETVAITITDQNGNTVTAEATVNADGTFSVEGVDVSGLTDGPLTIDAVATDNNGNEINADTSAILDAVESALTVAASVDNDAATLDISGTSTDVAAGETVAITITDQNGVTVTAQATVQEDGTFTIEGVDVSGLIDGPLTIDAVATDNNGNEVIADTSAVLDAVESALTVAASVDNDAATLDISGTSADVAAGSTVAITITDQNGVTVTAEATVNADGTFSVEGVDVSGLTDGPLTIDVVATDNNGNEIAADTSAVLDAVESALTVAATVDNDAATLDISGTSTDVAPGSTVAITITDQNGISVTAEATVNADGTFSVEGVDVSGLTDGPLTIDVVAADNNGNEIAADTSAVLDAVESALTVAASVDNDAATLDISGTSVDVAAGETVTITITDQNGVTVTAQATVQEDGTFTIEGVDVSGLIDGPLTIDAVATDNNGNEVIADTSAVLDAVESALTVAASVDNDAATLDISGTSTDVAAGSTVAITITDQNGVTVTAEATVQEDGTFSVEGVDVSGLTDGPLTIDVVATDNNGNEIAADTSAVLDAVESALTVAATVDDDAATLDVSGTSTDVAAGTTVEITITDQNGATVTAQATVQEDGTFSVEGVDVSGLTDGLLTIDAVATDNNGNDITADTSAVLDAVESALTVAATVDNDAATLDISGTSTDVAAGSTVAITITDQNGNTVTAQATVQEDGTFSVEGVDVRGLTDGPLTIDAVATDNNGNEVTADTSAVLDAVESTLTVAATVDNDAATLDISGTSVDVAAGESVTITITDQNGNTVTADATVQEDGTFTIEGVDVSGLTDGPLTIEAVATDNNGNEITADTSAVLDAVESALTVAATVDNDAATLDISGTSVDVAAGETVAITITDQNGVAVTTEATVNADGTFSVEGVDVRGLTDGPLTIDAAATDNNGNDITADTSAVLDAVESALTVAATVDNDAATLDISGTSTDVAAGSTVAITITDQNGVTVTAEATVNADGTFSVEGVDVSGLSDGPLTIDAVATDNNGNEITADTAVVLDAVDSGLTIELTVDSDTATASITGTSVDVAPGSLVKFVIQDQFGNLVTVNAVVAADGSFAVGNIDVSGLSDGTLTASGTTTDNNGNYLVASDTDELDALESALSLNASVNNEAATLDISGTSTDVAAGQKVAITITDQNGITVTAEATVGADDTFSVEAVDVSGLIDGPLSIDAVAIDNNGNEIEADTTVVLDAVASSITVEASLGSVELPIDEALAQDPSLTPSVFVTNEGIIFTSRGTMVGDDGQTYTIWRVINGTDSPITGELRANGGSFELSMTFEPGAATFIASPDAGTHIFTSDGVAMPKAAGTQVFSYSDTTSVGDPRSSSLDVNGTTQDVAEGATVTITITDQFGVKIVVTTTVDEDGAYAVDGIDVSSLSDGPLSVVASAVDNNGQVVESTTSVVLDAVEPSLDVSVTVDHLEATLDINGSTSDVPIGAKVSVTITDQNGNFVTTEATVNSDGAFSVQNVDVSSLSDGALNVTASAIDNNGDVVTDNESVNLDTTAPTLTVNAPDSNDTTPAISGTSDEVGATVSIVVTDANGQIQILTATVLADGTWGANVQQPLAEGIYQVEATVSDDVGNTAVADTSGDIDLTPPLLAFDDLPTNTNVTLLDLTGTSDEIGATVSVVVTDANGISQTVSGVVQSDGTWSVTLVRPLVVGEYTASATVSDAVGNFAMMDANAPGIIVPSVSISTFKLKEQAGIEVTSLIWEGGLSTSQFGVTSDLANSSSGTVGRLTTNDVSRTVNLRITSIGDSHATALLAVGDKYQVSWQRVDSRGRVVETVDTVMTVTRSDYFAVTGEARDILILRGLVNGNVVHVVIDSEGVATGSNTWSGWNGTQYIINDLFDTDVGFREFIVNGQGAANAAIEIYQVNESGNQSLLGNVTADANGNWSFDVGSLVGRKGQLNVVSTDGFGNISTDIKSFIFGETNIANTLQGSNESDLIVGGLQDDQLIGGGGSDVLIGGGGNDTFIWKENHQGSVNIPAFDKVQDFTLGKFNVNPEADRLDLSRLLEGENSNNIHQFIIAAEDGQGNTVLYISSNGSLAGDSSNANQLIKLSDVDMGGLSSADFIQKLLNDGQLLIDSGNQGTSAFDFNSTNANEDQLSK</sequence>
<dbReference type="InterPro" id="IPR019960">
    <property type="entry name" value="T1SS_VCA0849"/>
</dbReference>
<protein>
    <recommendedName>
        <fullName evidence="2">Bacterial Ig-like domain-containing protein</fullName>
    </recommendedName>
</protein>
<dbReference type="InterPro" id="IPR018511">
    <property type="entry name" value="Hemolysin-typ_Ca-bd_CS"/>
</dbReference>
<dbReference type="NCBIfam" id="NF033510">
    <property type="entry name" value="Ca_tandemer"/>
    <property type="match status" value="38"/>
</dbReference>
<dbReference type="RefSeq" id="WP_126819013.1">
    <property type="nucleotide sequence ID" value="NZ_PIPK01000014.1"/>
</dbReference>
<feature type="domain" description="Bacterial Ig-like" evidence="2">
    <location>
        <begin position="4129"/>
        <end position="4203"/>
    </location>
</feature>
<dbReference type="Proteomes" id="UP000287865">
    <property type="component" value="Unassembled WGS sequence"/>
</dbReference>
<dbReference type="PROSITE" id="PS00330">
    <property type="entry name" value="HEMOLYSIN_CALCIUM"/>
    <property type="match status" value="1"/>
</dbReference>
<feature type="domain" description="Bacterial Ig-like" evidence="2">
    <location>
        <begin position="4221"/>
        <end position="4290"/>
    </location>
</feature>
<dbReference type="InterPro" id="IPR044016">
    <property type="entry name" value="Big_13"/>
</dbReference>
<dbReference type="Gene3D" id="2.60.40.10">
    <property type="entry name" value="Immunoglobulins"/>
    <property type="match status" value="43"/>
</dbReference>
<dbReference type="InterPro" id="IPR001343">
    <property type="entry name" value="Hemolysn_Ca-bd"/>
</dbReference>
<dbReference type="SUPFAM" id="SSF51120">
    <property type="entry name" value="beta-Roll"/>
    <property type="match status" value="1"/>
</dbReference>
<keyword evidence="1" id="KW-0106">Calcium</keyword>
<dbReference type="Pfam" id="PF00353">
    <property type="entry name" value="HemolysinCabind"/>
    <property type="match status" value="1"/>
</dbReference>
<dbReference type="InterPro" id="IPR011049">
    <property type="entry name" value="Serralysin-like_metalloprot_C"/>
</dbReference>
<proteinExistence type="predicted"/>
<dbReference type="NCBIfam" id="TIGR03661">
    <property type="entry name" value="T1SS_VCA0849"/>
    <property type="match status" value="1"/>
</dbReference>
<dbReference type="EMBL" id="PIPK01000014">
    <property type="protein sequence ID" value="RUO20099.1"/>
    <property type="molecule type" value="Genomic_DNA"/>
</dbReference>
<organism evidence="3 4">
    <name type="scientific">Aliidiomarina maris</name>
    <dbReference type="NCBI Taxonomy" id="531312"/>
    <lineage>
        <taxon>Bacteria</taxon>
        <taxon>Pseudomonadati</taxon>
        <taxon>Pseudomonadota</taxon>
        <taxon>Gammaproteobacteria</taxon>
        <taxon>Alteromonadales</taxon>
        <taxon>Idiomarinaceae</taxon>
        <taxon>Aliidiomarina</taxon>
    </lineage>
</organism>
<gene>
    <name evidence="3" type="ORF">CWE07_12485</name>
</gene>
<accession>A0ABY0BPB5</accession>
<keyword evidence="4" id="KW-1185">Reference proteome</keyword>
<evidence type="ECO:0000256" key="1">
    <source>
        <dbReference type="ARBA" id="ARBA00022837"/>
    </source>
</evidence>
<name>A0ABY0BPB5_9GAMM</name>
<evidence type="ECO:0000259" key="2">
    <source>
        <dbReference type="Pfam" id="PF19077"/>
    </source>
</evidence>
<dbReference type="InterPro" id="IPR013783">
    <property type="entry name" value="Ig-like_fold"/>
</dbReference>
<evidence type="ECO:0000313" key="3">
    <source>
        <dbReference type="EMBL" id="RUO20099.1"/>
    </source>
</evidence>
<comment type="caution">
    <text evidence="3">The sequence shown here is derived from an EMBL/GenBank/DDBJ whole genome shotgun (WGS) entry which is preliminary data.</text>
</comment>
<reference evidence="3 4" key="1">
    <citation type="journal article" date="2018" name="Front. Microbiol.">
        <title>Genome-Based Analysis Reveals the Taxonomy and Diversity of the Family Idiomarinaceae.</title>
        <authorList>
            <person name="Liu Y."/>
            <person name="Lai Q."/>
            <person name="Shao Z."/>
        </authorList>
    </citation>
    <scope>NUCLEOTIDE SEQUENCE [LARGE SCALE GENOMIC DNA]</scope>
    <source>
        <strain evidence="3 4">CF12-14</strain>
    </source>
</reference>
<dbReference type="Pfam" id="PF19077">
    <property type="entry name" value="Big_13"/>
    <property type="match status" value="2"/>
</dbReference>
<evidence type="ECO:0000313" key="4">
    <source>
        <dbReference type="Proteomes" id="UP000287865"/>
    </source>
</evidence>